<keyword evidence="1" id="KW-0472">Membrane</keyword>
<sequence length="320" mass="38353">MTSTRNRKRVTQPIILHTDSNHIKEFRLLNNFKKKLLLFKLRYMFYFFVVVIILIELKSEKPNLSSHAVFWYDSNYFMTFNNHTFLYQDIINLQYPIRLQPVLLILHGQHSYDWRKGIPYFQKKFFRIIIPDLSDKNIKQTEMVEQLMMFLNIRHFHLLTHMNGERILEVLLNTKLVSNVKSLCIINGGFSPLPYFASPYFLNNFGRFSVGWYIFKYANIYMFNLSAEDLYEKFLDLLQSKRFQTEINVDEKLWDTFLTNISIPLHLIYGSKDSSIKNYLSSHNLTKYHVTLLESVGHYPQLEDPELFVREYLKLIKKIV</sequence>
<keyword evidence="1" id="KW-0812">Transmembrane</keyword>
<dbReference type="PANTHER" id="PTHR43798">
    <property type="entry name" value="MONOACYLGLYCEROL LIPASE"/>
    <property type="match status" value="1"/>
</dbReference>
<dbReference type="SUPFAM" id="SSF53474">
    <property type="entry name" value="alpha/beta-Hydrolases"/>
    <property type="match status" value="1"/>
</dbReference>
<proteinExistence type="predicted"/>
<keyword evidence="1" id="KW-1133">Transmembrane helix</keyword>
<dbReference type="Proteomes" id="UP001652625">
    <property type="component" value="Chromosome 12"/>
</dbReference>
<dbReference type="GeneID" id="100207873"/>
<organism evidence="2 3">
    <name type="scientific">Hydra vulgaris</name>
    <name type="common">Hydra</name>
    <name type="synonym">Hydra attenuata</name>
    <dbReference type="NCBI Taxonomy" id="6087"/>
    <lineage>
        <taxon>Eukaryota</taxon>
        <taxon>Metazoa</taxon>
        <taxon>Cnidaria</taxon>
        <taxon>Hydrozoa</taxon>
        <taxon>Hydroidolina</taxon>
        <taxon>Anthoathecata</taxon>
        <taxon>Aplanulata</taxon>
        <taxon>Hydridae</taxon>
        <taxon>Hydra</taxon>
    </lineage>
</organism>
<dbReference type="InterPro" id="IPR029058">
    <property type="entry name" value="AB_hydrolase_fold"/>
</dbReference>
<gene>
    <name evidence="3" type="primary">LOC100207873</name>
</gene>
<feature type="transmembrane region" description="Helical" evidence="1">
    <location>
        <begin position="36"/>
        <end position="55"/>
    </location>
</feature>
<dbReference type="PANTHER" id="PTHR43798:SF33">
    <property type="entry name" value="HYDROLASE, PUTATIVE (AFU_ORTHOLOGUE AFUA_2G14860)-RELATED"/>
    <property type="match status" value="1"/>
</dbReference>
<protein>
    <submittedName>
        <fullName evidence="3">Mesoderm-specific transcript protein</fullName>
    </submittedName>
</protein>
<accession>A0ABM4D0Z3</accession>
<name>A0ABM4D0Z3_HYDVU</name>
<dbReference type="RefSeq" id="XP_065667905.1">
    <property type="nucleotide sequence ID" value="XM_065811833.1"/>
</dbReference>
<reference evidence="3" key="1">
    <citation type="submission" date="2025-08" db="UniProtKB">
        <authorList>
            <consortium name="RefSeq"/>
        </authorList>
    </citation>
    <scope>IDENTIFICATION</scope>
</reference>
<evidence type="ECO:0000256" key="1">
    <source>
        <dbReference type="SAM" id="Phobius"/>
    </source>
</evidence>
<dbReference type="Gene3D" id="3.40.50.1820">
    <property type="entry name" value="alpha/beta hydrolase"/>
    <property type="match status" value="1"/>
</dbReference>
<dbReference type="InterPro" id="IPR050266">
    <property type="entry name" value="AB_hydrolase_sf"/>
</dbReference>
<keyword evidence="2" id="KW-1185">Reference proteome</keyword>
<evidence type="ECO:0000313" key="2">
    <source>
        <dbReference type="Proteomes" id="UP001652625"/>
    </source>
</evidence>
<evidence type="ECO:0000313" key="3">
    <source>
        <dbReference type="RefSeq" id="XP_065667905.1"/>
    </source>
</evidence>